<dbReference type="GO" id="GO:0008270">
    <property type="term" value="F:zinc ion binding"/>
    <property type="evidence" value="ECO:0007669"/>
    <property type="project" value="UniProtKB-KW"/>
</dbReference>
<dbReference type="PANTHER" id="PTHR42648">
    <property type="entry name" value="TRANSPOSASE, PUTATIVE-RELATED"/>
    <property type="match status" value="1"/>
</dbReference>
<evidence type="ECO:0000256" key="2">
    <source>
        <dbReference type="PROSITE-ProRule" id="PRU00047"/>
    </source>
</evidence>
<dbReference type="EMBL" id="JAUESC010000383">
    <property type="protein sequence ID" value="KAK0585226.1"/>
    <property type="molecule type" value="Genomic_DNA"/>
</dbReference>
<sequence>MSTALLQIIANEKLTGDNYTKWKHNINAILVTKDLKFVLTEECPPAPTAHAAQRVHEAYEKWVSSDEKARTYLLASMTDVLVTKHEAMTTAFEIMESLQAMFGQPSEQKRHEAVRSAMLTRMKEGTSVWEHVLNMMSYFNTEEINGGAIDEPSQLLNELSTFESLTKDSKGKTGEANVAEPSSSNNKKRKRSVGKVKGKPKPKKAQSKKKGASIDKSKGKCFHCNKVRHWKRNCPQYLEEVAKKKKTKGKYDLLVLESCLVEDDSSPWIVDSGATNHVCSSLQWIDSWTQLEERAFSMRVGSGDVMSARAVGVIRLRFCNNNFILFDNVFFIPGFTRNLISVSKLLEQLYSVSFDNKSVIIAKNGLNICSGSNENNLYVLRPLIHTTLLNTEMFKVKKPKTKRHKISPENETYLWHLRLGHINLDRINRLVKSGSLSELKVGTLPVCESCLEGKMTKRPFIGKGLTAKEPLELIHSDVCGLMNVKARGGYEYYVTFIDDYSRYRYVYLMQRKSETFEKFKEFRAEVENQLGKTIKSLRSDRGDEYLDQEFEDFMVECGIVSQLTAPGTPQQNGVAERRNRTLMKMVRSMISFSSLPNSFWGYALQTAAYILNVVPSKSVPKTPLELWNGRKVSL</sequence>
<dbReference type="Pfam" id="PF22936">
    <property type="entry name" value="Pol_BBD"/>
    <property type="match status" value="1"/>
</dbReference>
<dbReference type="Proteomes" id="UP001168877">
    <property type="component" value="Unassembled WGS sequence"/>
</dbReference>
<feature type="domain" description="CCHC-type" evidence="4">
    <location>
        <begin position="220"/>
        <end position="236"/>
    </location>
</feature>
<dbReference type="PROSITE" id="PS50994">
    <property type="entry name" value="INTEGRASE"/>
    <property type="match status" value="1"/>
</dbReference>
<name>A0AA39RY63_ACESA</name>
<organism evidence="6 7">
    <name type="scientific">Acer saccharum</name>
    <name type="common">Sugar maple</name>
    <dbReference type="NCBI Taxonomy" id="4024"/>
    <lineage>
        <taxon>Eukaryota</taxon>
        <taxon>Viridiplantae</taxon>
        <taxon>Streptophyta</taxon>
        <taxon>Embryophyta</taxon>
        <taxon>Tracheophyta</taxon>
        <taxon>Spermatophyta</taxon>
        <taxon>Magnoliopsida</taxon>
        <taxon>eudicotyledons</taxon>
        <taxon>Gunneridae</taxon>
        <taxon>Pentapetalae</taxon>
        <taxon>rosids</taxon>
        <taxon>malvids</taxon>
        <taxon>Sapindales</taxon>
        <taxon>Sapindaceae</taxon>
        <taxon>Hippocastanoideae</taxon>
        <taxon>Acereae</taxon>
        <taxon>Acer</taxon>
    </lineage>
</organism>
<dbReference type="InterPro" id="IPR012337">
    <property type="entry name" value="RNaseH-like_sf"/>
</dbReference>
<dbReference type="PROSITE" id="PS50158">
    <property type="entry name" value="ZF_CCHC"/>
    <property type="match status" value="1"/>
</dbReference>
<evidence type="ECO:0000313" key="7">
    <source>
        <dbReference type="Proteomes" id="UP001168877"/>
    </source>
</evidence>
<dbReference type="AlphaFoldDB" id="A0AA39RY63"/>
<keyword evidence="2" id="KW-0863">Zinc-finger</keyword>
<dbReference type="Pfam" id="PF14223">
    <property type="entry name" value="Retrotran_gag_2"/>
    <property type="match status" value="1"/>
</dbReference>
<evidence type="ECO:0000313" key="6">
    <source>
        <dbReference type="EMBL" id="KAK0585226.1"/>
    </source>
</evidence>
<gene>
    <name evidence="6" type="ORF">LWI29_025023</name>
</gene>
<dbReference type="InterPro" id="IPR039537">
    <property type="entry name" value="Retrotran_Ty1/copia-like"/>
</dbReference>
<proteinExistence type="predicted"/>
<dbReference type="InterPro" id="IPR036397">
    <property type="entry name" value="RNaseH_sf"/>
</dbReference>
<dbReference type="SMART" id="SM00343">
    <property type="entry name" value="ZnF_C2HC"/>
    <property type="match status" value="1"/>
</dbReference>
<feature type="region of interest" description="Disordered" evidence="3">
    <location>
        <begin position="166"/>
        <end position="217"/>
    </location>
</feature>
<evidence type="ECO:0000256" key="1">
    <source>
        <dbReference type="ARBA" id="ARBA00022670"/>
    </source>
</evidence>
<comment type="caution">
    <text evidence="6">The sequence shown here is derived from an EMBL/GenBank/DDBJ whole genome shotgun (WGS) entry which is preliminary data.</text>
</comment>
<accession>A0AA39RY63</accession>
<dbReference type="GO" id="GO:0006508">
    <property type="term" value="P:proteolysis"/>
    <property type="evidence" value="ECO:0007669"/>
    <property type="project" value="UniProtKB-KW"/>
</dbReference>
<keyword evidence="1" id="KW-0378">Hydrolase</keyword>
<dbReference type="Pfam" id="PF13976">
    <property type="entry name" value="gag_pre-integrs"/>
    <property type="match status" value="1"/>
</dbReference>
<dbReference type="InterPro" id="IPR001878">
    <property type="entry name" value="Znf_CCHC"/>
</dbReference>
<keyword evidence="1" id="KW-0645">Protease</keyword>
<dbReference type="PANTHER" id="PTHR42648:SF27">
    <property type="entry name" value="RNA-DIRECTED DNA POLYMERASE"/>
    <property type="match status" value="1"/>
</dbReference>
<keyword evidence="2" id="KW-0479">Metal-binding</keyword>
<feature type="domain" description="Integrase catalytic" evidence="5">
    <location>
        <begin position="466"/>
        <end position="631"/>
    </location>
</feature>
<dbReference type="SUPFAM" id="SSF53098">
    <property type="entry name" value="Ribonuclease H-like"/>
    <property type="match status" value="1"/>
</dbReference>
<dbReference type="InterPro" id="IPR036875">
    <property type="entry name" value="Znf_CCHC_sf"/>
</dbReference>
<evidence type="ECO:0000259" key="4">
    <source>
        <dbReference type="PROSITE" id="PS50158"/>
    </source>
</evidence>
<protein>
    <recommendedName>
        <fullName evidence="8">Gag/pol protein</fullName>
    </recommendedName>
</protein>
<dbReference type="Gene3D" id="3.30.420.10">
    <property type="entry name" value="Ribonuclease H-like superfamily/Ribonuclease H"/>
    <property type="match status" value="1"/>
</dbReference>
<dbReference type="InterPro" id="IPR054722">
    <property type="entry name" value="PolX-like_BBD"/>
</dbReference>
<reference evidence="6" key="2">
    <citation type="submission" date="2023-06" db="EMBL/GenBank/DDBJ databases">
        <authorList>
            <person name="Swenson N.G."/>
            <person name="Wegrzyn J.L."/>
            <person name="Mcevoy S.L."/>
        </authorList>
    </citation>
    <scope>NUCLEOTIDE SEQUENCE</scope>
    <source>
        <strain evidence="6">NS2018</strain>
        <tissue evidence="6">Leaf</tissue>
    </source>
</reference>
<dbReference type="Pfam" id="PF00665">
    <property type="entry name" value="rve"/>
    <property type="match status" value="1"/>
</dbReference>
<keyword evidence="2" id="KW-0862">Zinc</keyword>
<evidence type="ECO:0000256" key="3">
    <source>
        <dbReference type="SAM" id="MobiDB-lite"/>
    </source>
</evidence>
<evidence type="ECO:0008006" key="8">
    <source>
        <dbReference type="Google" id="ProtNLM"/>
    </source>
</evidence>
<dbReference type="GO" id="GO:0015074">
    <property type="term" value="P:DNA integration"/>
    <property type="evidence" value="ECO:0007669"/>
    <property type="project" value="InterPro"/>
</dbReference>
<dbReference type="GO" id="GO:0003676">
    <property type="term" value="F:nucleic acid binding"/>
    <property type="evidence" value="ECO:0007669"/>
    <property type="project" value="InterPro"/>
</dbReference>
<dbReference type="InterPro" id="IPR025724">
    <property type="entry name" value="GAG-pre-integrase_dom"/>
</dbReference>
<dbReference type="SUPFAM" id="SSF57756">
    <property type="entry name" value="Retrovirus zinc finger-like domains"/>
    <property type="match status" value="1"/>
</dbReference>
<evidence type="ECO:0000259" key="5">
    <source>
        <dbReference type="PROSITE" id="PS50994"/>
    </source>
</evidence>
<dbReference type="GO" id="GO:0008233">
    <property type="term" value="F:peptidase activity"/>
    <property type="evidence" value="ECO:0007669"/>
    <property type="project" value="UniProtKB-KW"/>
</dbReference>
<keyword evidence="7" id="KW-1185">Reference proteome</keyword>
<feature type="compositionally biased region" description="Basic residues" evidence="3">
    <location>
        <begin position="186"/>
        <end position="211"/>
    </location>
</feature>
<reference evidence="6" key="1">
    <citation type="journal article" date="2022" name="Plant J.">
        <title>Strategies of tolerance reflected in two North American maple genomes.</title>
        <authorList>
            <person name="McEvoy S.L."/>
            <person name="Sezen U.U."/>
            <person name="Trouern-Trend A."/>
            <person name="McMahon S.M."/>
            <person name="Schaberg P.G."/>
            <person name="Yang J."/>
            <person name="Wegrzyn J.L."/>
            <person name="Swenson N.G."/>
        </authorList>
    </citation>
    <scope>NUCLEOTIDE SEQUENCE</scope>
    <source>
        <strain evidence="6">NS2018</strain>
    </source>
</reference>
<dbReference type="InterPro" id="IPR001584">
    <property type="entry name" value="Integrase_cat-core"/>
</dbReference>